<reference evidence="6 7" key="1">
    <citation type="submission" date="2024-08" db="EMBL/GenBank/DDBJ databases">
        <title>Gnathostoma spinigerum genome.</title>
        <authorList>
            <person name="Gonzalez-Bertolin B."/>
            <person name="Monzon S."/>
            <person name="Zaballos A."/>
            <person name="Jimenez P."/>
            <person name="Dekumyoy P."/>
            <person name="Varona S."/>
            <person name="Cuesta I."/>
            <person name="Sumanam S."/>
            <person name="Adisakwattana P."/>
            <person name="Gasser R.B."/>
            <person name="Hernandez-Gonzalez A."/>
            <person name="Young N.D."/>
            <person name="Perteguer M.J."/>
        </authorList>
    </citation>
    <scope>NUCLEOTIDE SEQUENCE [LARGE SCALE GENOMIC DNA]</scope>
    <source>
        <strain evidence="6">AL3</strain>
        <tissue evidence="6">Liver</tissue>
    </source>
</reference>
<keyword evidence="7" id="KW-1185">Reference proteome</keyword>
<keyword evidence="3" id="KW-0539">Nucleus</keyword>
<comment type="caution">
    <text evidence="6">The sequence shown here is derived from an EMBL/GenBank/DDBJ whole genome shotgun (WGS) entry which is preliminary data.</text>
</comment>
<organism evidence="6 7">
    <name type="scientific">Gnathostoma spinigerum</name>
    <dbReference type="NCBI Taxonomy" id="75299"/>
    <lineage>
        <taxon>Eukaryota</taxon>
        <taxon>Metazoa</taxon>
        <taxon>Ecdysozoa</taxon>
        <taxon>Nematoda</taxon>
        <taxon>Chromadorea</taxon>
        <taxon>Rhabditida</taxon>
        <taxon>Spirurina</taxon>
        <taxon>Gnathostomatomorpha</taxon>
        <taxon>Gnathostomatoidea</taxon>
        <taxon>Gnathostomatidae</taxon>
        <taxon>Gnathostoma</taxon>
    </lineage>
</organism>
<dbReference type="AlphaFoldDB" id="A0ABD6EZV3"/>
<comment type="similarity">
    <text evidence="2">Belongs to the RRP1 family.</text>
</comment>
<evidence type="ECO:0000256" key="1">
    <source>
        <dbReference type="ARBA" id="ARBA00004123"/>
    </source>
</evidence>
<dbReference type="EMBL" id="JBGFUD010010408">
    <property type="protein sequence ID" value="MFH4982894.1"/>
    <property type="molecule type" value="Genomic_DNA"/>
</dbReference>
<sequence>MLMTVIQPFFQLIFIPSLADKHFPDGLKFHFASVFLDELDGAGNAEPSLVTELLKPFADLLLDNSISQYLFKSIIDEIFLTILTAYEAEQASISTSEGDERGESANAENRLKFDNGGIAELLFNIGKNPALSGDRRKKLYHVSKKFKVAEQHSEFFRQLDRVPSRINTGIHRSKLKAAALRLLSEEQKEVAEARRVRKNLESMKSPDIDVIGRKKNVRCLKKSNNAEDRRLFKHKKKLGVKKSRDILAKRSKKRLGGKKR</sequence>
<feature type="compositionally biased region" description="Basic residues" evidence="5">
    <location>
        <begin position="249"/>
        <end position="260"/>
    </location>
</feature>
<dbReference type="Proteomes" id="UP001608902">
    <property type="component" value="Unassembled WGS sequence"/>
</dbReference>
<accession>A0ABD6EZV3</accession>
<comment type="subcellular location">
    <subcellularLocation>
        <location evidence="1">Nucleus</location>
    </subcellularLocation>
</comment>
<evidence type="ECO:0000256" key="2">
    <source>
        <dbReference type="ARBA" id="ARBA00006374"/>
    </source>
</evidence>
<gene>
    <name evidence="6" type="ORF">AB6A40_009603</name>
</gene>
<dbReference type="Pfam" id="PF05997">
    <property type="entry name" value="Nop52"/>
    <property type="match status" value="1"/>
</dbReference>
<evidence type="ECO:0000256" key="4">
    <source>
        <dbReference type="SAM" id="Coils"/>
    </source>
</evidence>
<protein>
    <submittedName>
        <fullName evidence="6">Uncharacterized protein</fullName>
    </submittedName>
</protein>
<evidence type="ECO:0000313" key="7">
    <source>
        <dbReference type="Proteomes" id="UP001608902"/>
    </source>
</evidence>
<feature type="region of interest" description="Disordered" evidence="5">
    <location>
        <begin position="239"/>
        <end position="260"/>
    </location>
</feature>
<proteinExistence type="inferred from homology"/>
<name>A0ABD6EZV3_9BILA</name>
<evidence type="ECO:0000256" key="3">
    <source>
        <dbReference type="ARBA" id="ARBA00023242"/>
    </source>
</evidence>
<dbReference type="InterPro" id="IPR010301">
    <property type="entry name" value="RRP1"/>
</dbReference>
<dbReference type="GO" id="GO:0005634">
    <property type="term" value="C:nucleus"/>
    <property type="evidence" value="ECO:0007669"/>
    <property type="project" value="UniProtKB-SubCell"/>
</dbReference>
<keyword evidence="4" id="KW-0175">Coiled coil</keyword>
<feature type="coiled-coil region" evidence="4">
    <location>
        <begin position="176"/>
        <end position="203"/>
    </location>
</feature>
<evidence type="ECO:0000313" key="6">
    <source>
        <dbReference type="EMBL" id="MFH4982894.1"/>
    </source>
</evidence>
<evidence type="ECO:0000256" key="5">
    <source>
        <dbReference type="SAM" id="MobiDB-lite"/>
    </source>
</evidence>